<dbReference type="AlphaFoldDB" id="A0AAV8R6Q3"/>
<evidence type="ECO:0000256" key="1">
    <source>
        <dbReference type="SAM" id="MobiDB-lite"/>
    </source>
</evidence>
<dbReference type="Proteomes" id="UP001222027">
    <property type="component" value="Unassembled WGS sequence"/>
</dbReference>
<gene>
    <name evidence="2" type="ORF">OPV22_013996</name>
</gene>
<keyword evidence="3" id="KW-1185">Reference proteome</keyword>
<reference evidence="2 3" key="1">
    <citation type="submission" date="2022-12" db="EMBL/GenBank/DDBJ databases">
        <title>Chromosome-scale assembly of the Ensete ventricosum genome.</title>
        <authorList>
            <person name="Dussert Y."/>
            <person name="Stocks J."/>
            <person name="Wendawek A."/>
            <person name="Woldeyes F."/>
            <person name="Nichols R.A."/>
            <person name="Borrell J.S."/>
        </authorList>
    </citation>
    <scope>NUCLEOTIDE SEQUENCE [LARGE SCALE GENOMIC DNA]</scope>
    <source>
        <strain evidence="3">cv. Maze</strain>
        <tissue evidence="2">Seeds</tissue>
    </source>
</reference>
<feature type="region of interest" description="Disordered" evidence="1">
    <location>
        <begin position="28"/>
        <end position="76"/>
    </location>
</feature>
<comment type="caution">
    <text evidence="2">The sequence shown here is derived from an EMBL/GenBank/DDBJ whole genome shotgun (WGS) entry which is preliminary data.</text>
</comment>
<proteinExistence type="predicted"/>
<sequence>MQNKVTVKAPLDPQALIAKLNKSGKHVELRLDKKPSHHGRNDVSLKDESKESSKSSVTSLATVKHGDADKPIADNRSVFETKEAKAGIVDSTSK</sequence>
<name>A0AAV8R6Q3_ENSVE</name>
<dbReference type="EMBL" id="JAQQAF010000004">
    <property type="protein sequence ID" value="KAJ8492275.1"/>
    <property type="molecule type" value="Genomic_DNA"/>
</dbReference>
<feature type="compositionally biased region" description="Basic and acidic residues" evidence="1">
    <location>
        <begin position="64"/>
        <end position="76"/>
    </location>
</feature>
<feature type="compositionally biased region" description="Basic and acidic residues" evidence="1">
    <location>
        <begin position="28"/>
        <end position="53"/>
    </location>
</feature>
<evidence type="ECO:0000313" key="2">
    <source>
        <dbReference type="EMBL" id="KAJ8492275.1"/>
    </source>
</evidence>
<evidence type="ECO:0000313" key="3">
    <source>
        <dbReference type="Proteomes" id="UP001222027"/>
    </source>
</evidence>
<protein>
    <recommendedName>
        <fullName evidence="4">HMA domain-containing protein</fullName>
    </recommendedName>
</protein>
<feature type="compositionally biased region" description="Low complexity" evidence="1">
    <location>
        <begin position="54"/>
        <end position="63"/>
    </location>
</feature>
<accession>A0AAV8R6Q3</accession>
<evidence type="ECO:0008006" key="4">
    <source>
        <dbReference type="Google" id="ProtNLM"/>
    </source>
</evidence>
<organism evidence="2 3">
    <name type="scientific">Ensete ventricosum</name>
    <name type="common">Abyssinian banana</name>
    <name type="synonym">Musa ensete</name>
    <dbReference type="NCBI Taxonomy" id="4639"/>
    <lineage>
        <taxon>Eukaryota</taxon>
        <taxon>Viridiplantae</taxon>
        <taxon>Streptophyta</taxon>
        <taxon>Embryophyta</taxon>
        <taxon>Tracheophyta</taxon>
        <taxon>Spermatophyta</taxon>
        <taxon>Magnoliopsida</taxon>
        <taxon>Liliopsida</taxon>
        <taxon>Zingiberales</taxon>
        <taxon>Musaceae</taxon>
        <taxon>Ensete</taxon>
    </lineage>
</organism>